<dbReference type="InterPro" id="IPR022038">
    <property type="entry name" value="Ig-like_bact"/>
</dbReference>
<evidence type="ECO:0000313" key="5">
    <source>
        <dbReference type="EMBL" id="RJK97577.1"/>
    </source>
</evidence>
<dbReference type="OrthoDB" id="5718261at2"/>
<reference evidence="5 6" key="1">
    <citation type="submission" date="2018-09" db="EMBL/GenBank/DDBJ databases">
        <title>YIM 75000 draft genome.</title>
        <authorList>
            <person name="Tang S."/>
            <person name="Feng Y."/>
        </authorList>
    </citation>
    <scope>NUCLEOTIDE SEQUENCE [LARGE SCALE GENOMIC DNA]</scope>
    <source>
        <strain evidence="5 6">YIM 75000</strain>
    </source>
</reference>
<dbReference type="Proteomes" id="UP000265614">
    <property type="component" value="Unassembled WGS sequence"/>
</dbReference>
<evidence type="ECO:0000256" key="3">
    <source>
        <dbReference type="SAM" id="SignalP"/>
    </source>
</evidence>
<dbReference type="InterPro" id="IPR014756">
    <property type="entry name" value="Ig_E-set"/>
</dbReference>
<dbReference type="Gene3D" id="2.60.40.10">
    <property type="entry name" value="Immunoglobulins"/>
    <property type="match status" value="5"/>
</dbReference>
<organism evidence="5 6">
    <name type="scientific">Vallicoccus soli</name>
    <dbReference type="NCBI Taxonomy" id="2339232"/>
    <lineage>
        <taxon>Bacteria</taxon>
        <taxon>Bacillati</taxon>
        <taxon>Actinomycetota</taxon>
        <taxon>Actinomycetes</taxon>
        <taxon>Motilibacterales</taxon>
        <taxon>Vallicoccaceae</taxon>
        <taxon>Vallicoccus</taxon>
    </lineage>
</organism>
<dbReference type="PROSITE" id="PS51318">
    <property type="entry name" value="TAT"/>
    <property type="match status" value="1"/>
</dbReference>
<dbReference type="Pfam" id="PF12245">
    <property type="entry name" value="Big_3_2"/>
    <property type="match status" value="1"/>
</dbReference>
<keyword evidence="2" id="KW-0186">Copper</keyword>
<dbReference type="InterPro" id="IPR058094">
    <property type="entry name" value="Ig-like_OmpL47-like"/>
</dbReference>
<accession>A0A3A3Z6M8</accession>
<dbReference type="InterPro" id="IPR006311">
    <property type="entry name" value="TAT_signal"/>
</dbReference>
<dbReference type="SUPFAM" id="SSF81296">
    <property type="entry name" value="E set domains"/>
    <property type="match status" value="2"/>
</dbReference>
<feature type="signal peptide" evidence="3">
    <location>
        <begin position="1"/>
        <end position="25"/>
    </location>
</feature>
<evidence type="ECO:0000313" key="6">
    <source>
        <dbReference type="Proteomes" id="UP000265614"/>
    </source>
</evidence>
<protein>
    <recommendedName>
        <fullName evidence="4">Ig-like domain-containing protein</fullName>
    </recommendedName>
</protein>
<evidence type="ECO:0000256" key="1">
    <source>
        <dbReference type="ARBA" id="ARBA00022723"/>
    </source>
</evidence>
<dbReference type="GO" id="GO:0046872">
    <property type="term" value="F:metal ion binding"/>
    <property type="evidence" value="ECO:0007669"/>
    <property type="project" value="UniProtKB-KW"/>
</dbReference>
<comment type="caution">
    <text evidence="5">The sequence shown here is derived from an EMBL/GenBank/DDBJ whole genome shotgun (WGS) entry which is preliminary data.</text>
</comment>
<dbReference type="Gene3D" id="2.60.40.420">
    <property type="entry name" value="Cupredoxins - blue copper proteins"/>
    <property type="match status" value="1"/>
</dbReference>
<dbReference type="NCBIfam" id="NF047446">
    <property type="entry name" value="barrel_OmpL47"/>
    <property type="match status" value="5"/>
</dbReference>
<evidence type="ECO:0000259" key="4">
    <source>
        <dbReference type="Pfam" id="PF12245"/>
    </source>
</evidence>
<keyword evidence="3" id="KW-0732">Signal</keyword>
<proteinExistence type="predicted"/>
<dbReference type="InterPro" id="IPR008972">
    <property type="entry name" value="Cupredoxin"/>
</dbReference>
<keyword evidence="6" id="KW-1185">Reference proteome</keyword>
<sequence length="724" mass="73189">MDRRSARRVMVGVLAGLTAVTVAPAAASAAPAAVPVTARAAERAAEQAAEQTLVWTADNSVTDYKSAPATAVAGETTIVFENSTATGNTIAMPHTLTFDTSTPGYNHDVALNILANPFDANQGRHEATVTLTPGTYLYFCSIPGHGQMRGELVVTGEGGGGDEDTTAPEVTAEVTGEQDGDGAYVGSATVALTATDEEGGSGVASVEYALDGGGWTAYGEPVVVDAPGEHTLTYRATDTAGNASETGSTTFTVVEGGGGGEEDTTAPEVTAEVSGERDADGAYVGSATLALTATDEGSGVASIEYDAHGGHWMPYTEPVVFSEPGEHTVSYRATDEAGNVSETGSTTFTVVEGGGGGEEDTTAPEVTAEVSGQQDASGAYVGSAAVTVTAADEGSGVASVEYDLDGAGWQPYTGAVVIDGPGEHTLSYRATDEAGNVSEDGSVTVTVVAADPGDTEAPSVSARLTGARNAAGEYLTATVQLSASDGDSGVEKVEFQLDGGAWTRYANKITVTAAGEHVLAYRATDVAGNVSAPQTLAFAVASRVPADTTAPEVTAAVGGSRNGDGAFVGRASVQVTATDAGSGVGTVEVQVDGGAWQRYAAPVVLVGDGDHTVAYRATDVAGNASRTRSVTFTVVTLARDACPGSDVRPTVVIGGHDSTVENKDDGEGCTVNDHIAEGGDHASHRAFLQHVKAVTSDLTRGKVISWAERRRIVAAATLSDVGRS</sequence>
<feature type="domain" description="Ig-like" evidence="4">
    <location>
        <begin position="294"/>
        <end position="349"/>
    </location>
</feature>
<dbReference type="AlphaFoldDB" id="A0A3A3Z6M8"/>
<dbReference type="InterPro" id="IPR028871">
    <property type="entry name" value="BlueCu_1_BS"/>
</dbReference>
<keyword evidence="1" id="KW-0479">Metal-binding</keyword>
<gene>
    <name evidence="5" type="ORF">D5H78_00625</name>
</gene>
<dbReference type="PROSITE" id="PS00196">
    <property type="entry name" value="COPPER_BLUE"/>
    <property type="match status" value="1"/>
</dbReference>
<name>A0A3A3Z6M8_9ACTN</name>
<dbReference type="GO" id="GO:0005975">
    <property type="term" value="P:carbohydrate metabolic process"/>
    <property type="evidence" value="ECO:0007669"/>
    <property type="project" value="UniProtKB-ARBA"/>
</dbReference>
<feature type="chain" id="PRO_5017318713" description="Ig-like domain-containing protein" evidence="3">
    <location>
        <begin position="26"/>
        <end position="724"/>
    </location>
</feature>
<evidence type="ECO:0000256" key="2">
    <source>
        <dbReference type="ARBA" id="ARBA00023008"/>
    </source>
</evidence>
<dbReference type="SUPFAM" id="SSF49503">
    <property type="entry name" value="Cupredoxins"/>
    <property type="match status" value="1"/>
</dbReference>
<dbReference type="EMBL" id="QZEZ01000001">
    <property type="protein sequence ID" value="RJK97577.1"/>
    <property type="molecule type" value="Genomic_DNA"/>
</dbReference>
<dbReference type="InterPro" id="IPR013783">
    <property type="entry name" value="Ig-like_fold"/>
</dbReference>